<dbReference type="AlphaFoldDB" id="A0AAV4XSR2"/>
<organism evidence="2 3">
    <name type="scientific">Caerostris extrusa</name>
    <name type="common">Bark spider</name>
    <name type="synonym">Caerostris bankana</name>
    <dbReference type="NCBI Taxonomy" id="172846"/>
    <lineage>
        <taxon>Eukaryota</taxon>
        <taxon>Metazoa</taxon>
        <taxon>Ecdysozoa</taxon>
        <taxon>Arthropoda</taxon>
        <taxon>Chelicerata</taxon>
        <taxon>Arachnida</taxon>
        <taxon>Araneae</taxon>
        <taxon>Araneomorphae</taxon>
        <taxon>Entelegynae</taxon>
        <taxon>Araneoidea</taxon>
        <taxon>Araneidae</taxon>
        <taxon>Caerostris</taxon>
    </lineage>
</organism>
<reference evidence="2 3" key="1">
    <citation type="submission" date="2021-06" db="EMBL/GenBank/DDBJ databases">
        <title>Caerostris extrusa draft genome.</title>
        <authorList>
            <person name="Kono N."/>
            <person name="Arakawa K."/>
        </authorList>
    </citation>
    <scope>NUCLEOTIDE SEQUENCE [LARGE SCALE GENOMIC DNA]</scope>
</reference>
<feature type="region of interest" description="Disordered" evidence="1">
    <location>
        <begin position="1"/>
        <end position="44"/>
    </location>
</feature>
<sequence length="94" mass="10610">MSRCGVNVHPAKPPGAFPAPDKSDSMEAKRRRVKMAPDRSDSSGGKMGVILALLESVECRRSQLKDRLYQEIPRVIHHRVMFAELLEIRTKRLG</sequence>
<evidence type="ECO:0000313" key="3">
    <source>
        <dbReference type="Proteomes" id="UP001054945"/>
    </source>
</evidence>
<evidence type="ECO:0000313" key="2">
    <source>
        <dbReference type="EMBL" id="GIY98245.1"/>
    </source>
</evidence>
<name>A0AAV4XSR2_CAEEX</name>
<dbReference type="Proteomes" id="UP001054945">
    <property type="component" value="Unassembled WGS sequence"/>
</dbReference>
<protein>
    <submittedName>
        <fullName evidence="2">Uncharacterized protein</fullName>
    </submittedName>
</protein>
<accession>A0AAV4XSR2</accession>
<comment type="caution">
    <text evidence="2">The sequence shown here is derived from an EMBL/GenBank/DDBJ whole genome shotgun (WGS) entry which is preliminary data.</text>
</comment>
<proteinExistence type="predicted"/>
<gene>
    <name evidence="2" type="ORF">CEXT_453111</name>
</gene>
<evidence type="ECO:0000256" key="1">
    <source>
        <dbReference type="SAM" id="MobiDB-lite"/>
    </source>
</evidence>
<dbReference type="EMBL" id="BPLR01000902">
    <property type="protein sequence ID" value="GIY98245.1"/>
    <property type="molecule type" value="Genomic_DNA"/>
</dbReference>
<keyword evidence="3" id="KW-1185">Reference proteome</keyword>